<dbReference type="GO" id="GO:0005886">
    <property type="term" value="C:plasma membrane"/>
    <property type="evidence" value="ECO:0007669"/>
    <property type="project" value="UniProtKB-SubCell"/>
</dbReference>
<dbReference type="GO" id="GO:0048472">
    <property type="term" value="F:threonine-phosphate decarboxylase activity"/>
    <property type="evidence" value="ECO:0007669"/>
    <property type="project" value="InterPro"/>
</dbReference>
<dbReference type="HAMAP" id="MF_00024">
    <property type="entry name" value="CobD_CbiB"/>
    <property type="match status" value="1"/>
</dbReference>
<keyword evidence="4 9" id="KW-1003">Cell membrane</keyword>
<keyword evidence="6 9" id="KW-0812">Transmembrane</keyword>
<evidence type="ECO:0000256" key="6">
    <source>
        <dbReference type="ARBA" id="ARBA00022692"/>
    </source>
</evidence>
<dbReference type="InterPro" id="IPR004485">
    <property type="entry name" value="Cobalamin_biosynth_CobD/CbiB"/>
</dbReference>
<keyword evidence="5 9" id="KW-0169">Cobalamin biosynthesis</keyword>
<dbReference type="UniPathway" id="UPA00148"/>
<dbReference type="STRING" id="582667.SAMN05192568_101781"/>
<keyword evidence="8 9" id="KW-0472">Membrane</keyword>
<comment type="pathway">
    <text evidence="2 9">Cofactor biosynthesis; adenosylcobalamin biosynthesis.</text>
</comment>
<dbReference type="GO" id="GO:0015420">
    <property type="term" value="F:ABC-type vitamin B12 transporter activity"/>
    <property type="evidence" value="ECO:0007669"/>
    <property type="project" value="UniProtKB-UniRule"/>
</dbReference>
<evidence type="ECO:0000256" key="2">
    <source>
        <dbReference type="ARBA" id="ARBA00004953"/>
    </source>
</evidence>
<keyword evidence="11" id="KW-1185">Reference proteome</keyword>
<proteinExistence type="inferred from homology"/>
<accession>A0A1I4MN89</accession>
<protein>
    <recommendedName>
        <fullName evidence="9">Cobalamin biosynthesis protein CobD</fullName>
    </recommendedName>
</protein>
<name>A0A1I4MN89_9HYPH</name>
<evidence type="ECO:0000256" key="3">
    <source>
        <dbReference type="ARBA" id="ARBA00006263"/>
    </source>
</evidence>
<evidence type="ECO:0000256" key="5">
    <source>
        <dbReference type="ARBA" id="ARBA00022573"/>
    </source>
</evidence>
<dbReference type="AlphaFoldDB" id="A0A1I4MN89"/>
<feature type="transmembrane region" description="Helical" evidence="9">
    <location>
        <begin position="85"/>
        <end position="104"/>
    </location>
</feature>
<dbReference type="EMBL" id="FOTK01000017">
    <property type="protein sequence ID" value="SFM04497.1"/>
    <property type="molecule type" value="Genomic_DNA"/>
</dbReference>
<evidence type="ECO:0000256" key="9">
    <source>
        <dbReference type="HAMAP-Rule" id="MF_00024"/>
    </source>
</evidence>
<evidence type="ECO:0000313" key="10">
    <source>
        <dbReference type="EMBL" id="SFM04497.1"/>
    </source>
</evidence>
<dbReference type="PANTHER" id="PTHR34308">
    <property type="entry name" value="COBALAMIN BIOSYNTHESIS PROTEIN CBIB"/>
    <property type="match status" value="1"/>
</dbReference>
<comment type="function">
    <text evidence="9">Converts cobyric acid to cobinamide by the addition of aminopropanol on the F carboxylic group.</text>
</comment>
<dbReference type="GO" id="GO:0009236">
    <property type="term" value="P:cobalamin biosynthetic process"/>
    <property type="evidence" value="ECO:0007669"/>
    <property type="project" value="UniProtKB-UniRule"/>
</dbReference>
<evidence type="ECO:0000256" key="8">
    <source>
        <dbReference type="ARBA" id="ARBA00023136"/>
    </source>
</evidence>
<feature type="transmembrane region" description="Helical" evidence="9">
    <location>
        <begin position="59"/>
        <end position="79"/>
    </location>
</feature>
<dbReference type="Proteomes" id="UP000199048">
    <property type="component" value="Unassembled WGS sequence"/>
</dbReference>
<dbReference type="RefSeq" id="WP_208612054.1">
    <property type="nucleotide sequence ID" value="NZ_FOTK01000017.1"/>
</dbReference>
<evidence type="ECO:0000256" key="4">
    <source>
        <dbReference type="ARBA" id="ARBA00022475"/>
    </source>
</evidence>
<evidence type="ECO:0000256" key="7">
    <source>
        <dbReference type="ARBA" id="ARBA00022989"/>
    </source>
</evidence>
<reference evidence="11" key="1">
    <citation type="submission" date="2016-10" db="EMBL/GenBank/DDBJ databases">
        <authorList>
            <person name="Varghese N."/>
            <person name="Submissions S."/>
        </authorList>
    </citation>
    <scope>NUCLEOTIDE SEQUENCE [LARGE SCALE GENOMIC DNA]</scope>
    <source>
        <strain evidence="11">BL36</strain>
    </source>
</reference>
<sequence length="327" mass="33916">MVHPPDTLAILALALGIEAASGYPDALYKAIGHPVTWIGRLISWLERGLNRGSEGRRRVAGCVALALLLAATGLPAWALTGLAEWFGPLPALLLLGLLCASLPAQRSLNDHVAAVETALRDGGLEAGRRAVSMIVGRDPETLDAAAVCRAAIESLAENFSDGIVAPSFWIGCLGLPGGALYKAINTADSMIGHRTPRYAAFGWAAARLDDVVNLPASRLAGLLIVGAALLRGADARGALRAMARDAGRHRSPNAGWPEAAMAGALGLRLAGPRVYGGTRVPDAHMGDGRAEATADDIARALTLYRTACLIQGGLVLALLALWLVVMG</sequence>
<gene>
    <name evidence="9" type="primary">cobD</name>
    <name evidence="10" type="ORF">SAMN05192568_101781</name>
</gene>
<comment type="similarity">
    <text evidence="3 9">Belongs to the CobD/CbiB family.</text>
</comment>
<feature type="transmembrane region" description="Helical" evidence="9">
    <location>
        <begin position="307"/>
        <end position="325"/>
    </location>
</feature>
<dbReference type="PANTHER" id="PTHR34308:SF1">
    <property type="entry name" value="COBALAMIN BIOSYNTHESIS PROTEIN CBIB"/>
    <property type="match status" value="1"/>
</dbReference>
<keyword evidence="7 9" id="KW-1133">Transmembrane helix</keyword>
<evidence type="ECO:0000256" key="1">
    <source>
        <dbReference type="ARBA" id="ARBA00004651"/>
    </source>
</evidence>
<dbReference type="Pfam" id="PF03186">
    <property type="entry name" value="CobD_Cbib"/>
    <property type="match status" value="1"/>
</dbReference>
<comment type="subcellular location">
    <subcellularLocation>
        <location evidence="1 9">Cell membrane</location>
        <topology evidence="1 9">Multi-pass membrane protein</topology>
    </subcellularLocation>
</comment>
<dbReference type="NCBIfam" id="TIGR00380">
    <property type="entry name" value="cobal_cbiB"/>
    <property type="match status" value="1"/>
</dbReference>
<comment type="caution">
    <text evidence="9">Lacks conserved residue(s) required for the propagation of feature annotation.</text>
</comment>
<evidence type="ECO:0000313" key="11">
    <source>
        <dbReference type="Proteomes" id="UP000199048"/>
    </source>
</evidence>
<organism evidence="10 11">
    <name type="scientific">Methylobacterium pseudosasicola</name>
    <dbReference type="NCBI Taxonomy" id="582667"/>
    <lineage>
        <taxon>Bacteria</taxon>
        <taxon>Pseudomonadati</taxon>
        <taxon>Pseudomonadota</taxon>
        <taxon>Alphaproteobacteria</taxon>
        <taxon>Hyphomicrobiales</taxon>
        <taxon>Methylobacteriaceae</taxon>
        <taxon>Methylobacterium</taxon>
    </lineage>
</organism>